<gene>
    <name evidence="1" type="ORF">GA0070624_3168</name>
</gene>
<protein>
    <submittedName>
        <fullName evidence="1">Uncharacterized protein</fullName>
    </submittedName>
</protein>
<organism evidence="1 2">
    <name type="scientific">Micromonospora rhizosphaerae</name>
    <dbReference type="NCBI Taxonomy" id="568872"/>
    <lineage>
        <taxon>Bacteria</taxon>
        <taxon>Bacillati</taxon>
        <taxon>Actinomycetota</taxon>
        <taxon>Actinomycetes</taxon>
        <taxon>Micromonosporales</taxon>
        <taxon>Micromonosporaceae</taxon>
        <taxon>Micromonospora</taxon>
    </lineage>
</organism>
<evidence type="ECO:0000313" key="2">
    <source>
        <dbReference type="Proteomes" id="UP000199413"/>
    </source>
</evidence>
<dbReference type="AlphaFoldDB" id="A0A1C6S8M6"/>
<evidence type="ECO:0000313" key="1">
    <source>
        <dbReference type="EMBL" id="SCL25743.1"/>
    </source>
</evidence>
<reference evidence="2" key="1">
    <citation type="submission" date="2016-06" db="EMBL/GenBank/DDBJ databases">
        <authorList>
            <person name="Varghese N."/>
            <person name="Submissions Spin"/>
        </authorList>
    </citation>
    <scope>NUCLEOTIDE SEQUENCE [LARGE SCALE GENOMIC DNA]</scope>
    <source>
        <strain evidence="2">DSM 45431</strain>
    </source>
</reference>
<proteinExistence type="predicted"/>
<keyword evidence="2" id="KW-1185">Reference proteome</keyword>
<accession>A0A1C6S8M6</accession>
<name>A0A1C6S8M6_9ACTN</name>
<dbReference type="Proteomes" id="UP000199413">
    <property type="component" value="Unassembled WGS sequence"/>
</dbReference>
<dbReference type="EMBL" id="FMHV01000002">
    <property type="protein sequence ID" value="SCL25743.1"/>
    <property type="molecule type" value="Genomic_DNA"/>
</dbReference>
<sequence>MRLRGSQFRAKMRVVLSDSDSLGSCTVELTARQWQIIDDTLDNEVSVDTENGDPRGDVECRTIRDHVGSFLVVTFCREISLPEDPRHANAVHNAPYEQSLPVKHHFLLRTSMHEGYHAACVKL</sequence>